<accession>A0A0C9XV31</accession>
<feature type="compositionally biased region" description="Basic residues" evidence="1">
    <location>
        <begin position="451"/>
        <end position="460"/>
    </location>
</feature>
<dbReference type="OrthoDB" id="10627249at2759"/>
<dbReference type="Proteomes" id="UP000054477">
    <property type="component" value="Unassembled WGS sequence"/>
</dbReference>
<dbReference type="AlphaFoldDB" id="A0A0C9XV31"/>
<evidence type="ECO:0000313" key="2">
    <source>
        <dbReference type="EMBL" id="KIJ99822.1"/>
    </source>
</evidence>
<reference evidence="2 3" key="1">
    <citation type="submission" date="2014-04" db="EMBL/GenBank/DDBJ databases">
        <authorList>
            <consortium name="DOE Joint Genome Institute"/>
            <person name="Kuo A."/>
            <person name="Kohler A."/>
            <person name="Nagy L.G."/>
            <person name="Floudas D."/>
            <person name="Copeland A."/>
            <person name="Barry K.W."/>
            <person name="Cichocki N."/>
            <person name="Veneault-Fourrey C."/>
            <person name="LaButti K."/>
            <person name="Lindquist E.A."/>
            <person name="Lipzen A."/>
            <person name="Lundell T."/>
            <person name="Morin E."/>
            <person name="Murat C."/>
            <person name="Sun H."/>
            <person name="Tunlid A."/>
            <person name="Henrissat B."/>
            <person name="Grigoriev I.V."/>
            <person name="Hibbett D.S."/>
            <person name="Martin F."/>
            <person name="Nordberg H.P."/>
            <person name="Cantor M.N."/>
            <person name="Hua S.X."/>
        </authorList>
    </citation>
    <scope>NUCLEOTIDE SEQUENCE [LARGE SCALE GENOMIC DNA]</scope>
    <source>
        <strain evidence="2 3">LaAM-08-1</strain>
    </source>
</reference>
<gene>
    <name evidence="2" type="ORF">K443DRAFT_679654</name>
</gene>
<reference evidence="3" key="2">
    <citation type="submission" date="2015-01" db="EMBL/GenBank/DDBJ databases">
        <title>Evolutionary Origins and Diversification of the Mycorrhizal Mutualists.</title>
        <authorList>
            <consortium name="DOE Joint Genome Institute"/>
            <consortium name="Mycorrhizal Genomics Consortium"/>
            <person name="Kohler A."/>
            <person name="Kuo A."/>
            <person name="Nagy L.G."/>
            <person name="Floudas D."/>
            <person name="Copeland A."/>
            <person name="Barry K.W."/>
            <person name="Cichocki N."/>
            <person name="Veneault-Fourrey C."/>
            <person name="LaButti K."/>
            <person name="Lindquist E.A."/>
            <person name="Lipzen A."/>
            <person name="Lundell T."/>
            <person name="Morin E."/>
            <person name="Murat C."/>
            <person name="Riley R."/>
            <person name="Ohm R."/>
            <person name="Sun H."/>
            <person name="Tunlid A."/>
            <person name="Henrissat B."/>
            <person name="Grigoriev I.V."/>
            <person name="Hibbett D.S."/>
            <person name="Martin F."/>
        </authorList>
    </citation>
    <scope>NUCLEOTIDE SEQUENCE [LARGE SCALE GENOMIC DNA]</scope>
    <source>
        <strain evidence="3">LaAM-08-1</strain>
    </source>
</reference>
<feature type="region of interest" description="Disordered" evidence="1">
    <location>
        <begin position="401"/>
        <end position="560"/>
    </location>
</feature>
<evidence type="ECO:0000313" key="3">
    <source>
        <dbReference type="Proteomes" id="UP000054477"/>
    </source>
</evidence>
<organism evidence="2 3">
    <name type="scientific">Laccaria amethystina LaAM-08-1</name>
    <dbReference type="NCBI Taxonomy" id="1095629"/>
    <lineage>
        <taxon>Eukaryota</taxon>
        <taxon>Fungi</taxon>
        <taxon>Dikarya</taxon>
        <taxon>Basidiomycota</taxon>
        <taxon>Agaricomycotina</taxon>
        <taxon>Agaricomycetes</taxon>
        <taxon>Agaricomycetidae</taxon>
        <taxon>Agaricales</taxon>
        <taxon>Agaricineae</taxon>
        <taxon>Hydnangiaceae</taxon>
        <taxon>Laccaria</taxon>
    </lineage>
</organism>
<feature type="compositionally biased region" description="Acidic residues" evidence="1">
    <location>
        <begin position="495"/>
        <end position="504"/>
    </location>
</feature>
<evidence type="ECO:0000256" key="1">
    <source>
        <dbReference type="SAM" id="MobiDB-lite"/>
    </source>
</evidence>
<name>A0A0C9XV31_9AGAR</name>
<sequence length="560" mass="62470">MSTVQDLPHRIQEAFHIVEEKNGTVYLEEKTRPSQHLSTSSDVSVKVDGKDSPLLGNRKVWPSQLFDSFETSPSDMEVDSRSFKKTVDGDEDIKSNTCHGSGEGDDIDLGDEDLPLLEDRKSWLSKLFDCLEISPLEMKDDSLFVKKVIADWDVIKSNKYHVSSGPDSGLSTELCQMWSSDSRVFKSDIPPRLIPLLFDDKRLRNSSVTALPREWDSAVVPKLVERQRLNILVDALRINDENVVRSYLEAAHYPSFVPAIGMYLKGHDAAMRRDCSSIIQLLSMGSGSRSGSIMNEGIGEYLEGEEGAQESSLEALCTLFMAAPDHAGRLVEDSLPSLRQSSTILKGLVRTGAFRQHIIDAGLQKSMKHIMSLIRKSTLEMKGEKLVVQALAKEVLETLKLPNHDEIPPPETSFTSHRTGHANDEDDIVSREHSRFDSPALDPEMEEVRKSPKMSARHSRSRGDPTQPAAPRSRRTELSTLPENPNTFDFLQDTPFEEDEDLEEREPGSPSSNQQTVHSIPRFSCPPPLGRAATTTSRLHRSSNDGFLMDPSSPIAPTHF</sequence>
<dbReference type="EMBL" id="KN838638">
    <property type="protein sequence ID" value="KIJ99822.1"/>
    <property type="molecule type" value="Genomic_DNA"/>
</dbReference>
<feature type="compositionally biased region" description="Polar residues" evidence="1">
    <location>
        <begin position="478"/>
        <end position="489"/>
    </location>
</feature>
<proteinExistence type="predicted"/>
<dbReference type="InterPro" id="IPR016024">
    <property type="entry name" value="ARM-type_fold"/>
</dbReference>
<dbReference type="HOGENOM" id="CLU_486666_0_0_1"/>
<dbReference type="SUPFAM" id="SSF48371">
    <property type="entry name" value="ARM repeat"/>
    <property type="match status" value="1"/>
</dbReference>
<feature type="compositionally biased region" description="Polar residues" evidence="1">
    <location>
        <begin position="509"/>
        <end position="518"/>
    </location>
</feature>
<keyword evidence="3" id="KW-1185">Reference proteome</keyword>
<protein>
    <submittedName>
        <fullName evidence="2">Uncharacterized protein</fullName>
    </submittedName>
</protein>